<dbReference type="Proteomes" id="UP000029121">
    <property type="component" value="Unassembled WGS sequence"/>
</dbReference>
<dbReference type="Pfam" id="PF00403">
    <property type="entry name" value="HMA"/>
    <property type="match status" value="1"/>
</dbReference>
<dbReference type="InterPro" id="IPR006121">
    <property type="entry name" value="HMA_dom"/>
</dbReference>
<dbReference type="EMBL" id="KB870806">
    <property type="protein sequence ID" value="EOA34155.1"/>
    <property type="molecule type" value="Genomic_DNA"/>
</dbReference>
<reference evidence="5" key="1">
    <citation type="journal article" date="2013" name="Nat. Genet.">
        <title>The Capsella rubella genome and the genomic consequences of rapid mating system evolution.</title>
        <authorList>
            <person name="Slotte T."/>
            <person name="Hazzouri K.M."/>
            <person name="Agren J.A."/>
            <person name="Koenig D."/>
            <person name="Maumus F."/>
            <person name="Guo Y.L."/>
            <person name="Steige K."/>
            <person name="Platts A.E."/>
            <person name="Escobar J.S."/>
            <person name="Newman L.K."/>
            <person name="Wang W."/>
            <person name="Mandakova T."/>
            <person name="Vello E."/>
            <person name="Smith L.M."/>
            <person name="Henz S.R."/>
            <person name="Steffen J."/>
            <person name="Takuno S."/>
            <person name="Brandvain Y."/>
            <person name="Coop G."/>
            <person name="Andolfatto P."/>
            <person name="Hu T.T."/>
            <person name="Blanchette M."/>
            <person name="Clark R.M."/>
            <person name="Quesneville H."/>
            <person name="Nordborg M."/>
            <person name="Gaut B.S."/>
            <person name="Lysak M.A."/>
            <person name="Jenkins J."/>
            <person name="Grimwood J."/>
            <person name="Chapman J."/>
            <person name="Prochnik S."/>
            <person name="Shu S."/>
            <person name="Rokhsar D."/>
            <person name="Schmutz J."/>
            <person name="Weigel D."/>
            <person name="Wright S.I."/>
        </authorList>
    </citation>
    <scope>NUCLEOTIDE SEQUENCE [LARGE SCALE GENOMIC DNA]</scope>
    <source>
        <strain evidence="5">cv. Monte Gargano</strain>
    </source>
</reference>
<protein>
    <recommendedName>
        <fullName evidence="3">HMA domain-containing protein</fullName>
    </recommendedName>
</protein>
<sequence>MLGCWLKQSHGNTTTIGCWLKKSRENIEDNVIVTDVELKILMNFEDCAKKIRKVACQVDGVKSCITYVDDEKVIISGEFNLHKLLKTLKKKTGKKIEVVMKTEKLVVVHDKEDDEPETMESDVVHKEDDEPETETPEVVQNQDNKDEIVPQNDDKLETSMMEVEFDIPLLYEEYEKYFEKVISKFEGVETYGTDVENKKIVVIGNFDKDRLLKKLDKKSARLNRKIQQAEMIFEEEHKIIQEFCENLDKEAEERKIIEEFCENLDMEAEERKIIEEFCENLDKEAEEHKIIEEFCENLDKEAEERKIMAEFCEEIDNVIMKRRWPKYYYMFSDKNADACSNS</sequence>
<evidence type="ECO:0000256" key="2">
    <source>
        <dbReference type="SAM" id="MobiDB-lite"/>
    </source>
</evidence>
<dbReference type="SUPFAM" id="SSF55008">
    <property type="entry name" value="HMA, heavy metal-associated domain"/>
    <property type="match status" value="1"/>
</dbReference>
<feature type="domain" description="HMA" evidence="3">
    <location>
        <begin position="33"/>
        <end position="97"/>
    </location>
</feature>
<evidence type="ECO:0000313" key="5">
    <source>
        <dbReference type="Proteomes" id="UP000029121"/>
    </source>
</evidence>
<proteinExistence type="predicted"/>
<dbReference type="GO" id="GO:0046872">
    <property type="term" value="F:metal ion binding"/>
    <property type="evidence" value="ECO:0007669"/>
    <property type="project" value="UniProtKB-KW"/>
</dbReference>
<dbReference type="PANTHER" id="PTHR22814:SF287">
    <property type="entry name" value="COPPER TRANSPORT PROTEIN ATX1"/>
    <property type="match status" value="1"/>
</dbReference>
<dbReference type="PROSITE" id="PS51257">
    <property type="entry name" value="PROKAR_LIPOPROTEIN"/>
    <property type="match status" value="1"/>
</dbReference>
<organism evidence="4 5">
    <name type="scientific">Capsella rubella</name>
    <dbReference type="NCBI Taxonomy" id="81985"/>
    <lineage>
        <taxon>Eukaryota</taxon>
        <taxon>Viridiplantae</taxon>
        <taxon>Streptophyta</taxon>
        <taxon>Embryophyta</taxon>
        <taxon>Tracheophyta</taxon>
        <taxon>Spermatophyta</taxon>
        <taxon>Magnoliopsida</taxon>
        <taxon>eudicotyledons</taxon>
        <taxon>Gunneridae</taxon>
        <taxon>Pentapetalae</taxon>
        <taxon>rosids</taxon>
        <taxon>malvids</taxon>
        <taxon>Brassicales</taxon>
        <taxon>Brassicaceae</taxon>
        <taxon>Camelineae</taxon>
        <taxon>Capsella</taxon>
    </lineage>
</organism>
<dbReference type="eggNOG" id="KOG1603">
    <property type="taxonomic scope" value="Eukaryota"/>
</dbReference>
<gene>
    <name evidence="4" type="ORF">CARUB_v10021657mg</name>
</gene>
<evidence type="ECO:0000259" key="3">
    <source>
        <dbReference type="PROSITE" id="PS50846"/>
    </source>
</evidence>
<dbReference type="PANTHER" id="PTHR22814">
    <property type="entry name" value="COPPER TRANSPORT PROTEIN ATOX1-RELATED"/>
    <property type="match status" value="1"/>
</dbReference>
<feature type="region of interest" description="Disordered" evidence="2">
    <location>
        <begin position="111"/>
        <end position="139"/>
    </location>
</feature>
<keyword evidence="1" id="KW-0479">Metal-binding</keyword>
<name>R0I7T5_9BRAS</name>
<keyword evidence="5" id="KW-1185">Reference proteome</keyword>
<accession>R0I7T5</accession>
<evidence type="ECO:0000256" key="1">
    <source>
        <dbReference type="ARBA" id="ARBA00022723"/>
    </source>
</evidence>
<dbReference type="InterPro" id="IPR036163">
    <property type="entry name" value="HMA_dom_sf"/>
</dbReference>
<evidence type="ECO:0000313" key="4">
    <source>
        <dbReference type="EMBL" id="EOA34155.1"/>
    </source>
</evidence>
<dbReference type="Gene3D" id="3.30.70.100">
    <property type="match status" value="2"/>
</dbReference>
<dbReference type="PROSITE" id="PS50846">
    <property type="entry name" value="HMA_2"/>
    <property type="match status" value="1"/>
</dbReference>
<dbReference type="AlphaFoldDB" id="R0I7T5"/>
<dbReference type="STRING" id="81985.R0I7T5"/>